<accession>A0ABR5T8I2</accession>
<evidence type="ECO:0000259" key="3">
    <source>
        <dbReference type="Pfam" id="PF07916"/>
    </source>
</evidence>
<evidence type="ECO:0000313" key="4">
    <source>
        <dbReference type="EMBL" id="KWZ39588.1"/>
    </source>
</evidence>
<feature type="compositionally biased region" description="Polar residues" evidence="1">
    <location>
        <begin position="583"/>
        <end position="599"/>
    </location>
</feature>
<feature type="domain" description="TraG N-terminal Proteobacteria" evidence="3">
    <location>
        <begin position="7"/>
        <end position="458"/>
    </location>
</feature>
<feature type="region of interest" description="Disordered" evidence="1">
    <location>
        <begin position="985"/>
        <end position="1018"/>
    </location>
</feature>
<keyword evidence="2" id="KW-0812">Transmembrane</keyword>
<keyword evidence="5" id="KW-1185">Reference proteome</keyword>
<comment type="caution">
    <text evidence="4">The sequence shown here is derived from an EMBL/GenBank/DDBJ whole genome shotgun (WGS) entry which is preliminary data.</text>
</comment>
<feature type="compositionally biased region" description="Gly residues" evidence="1">
    <location>
        <begin position="635"/>
        <end position="652"/>
    </location>
</feature>
<keyword evidence="2" id="KW-1133">Transmembrane helix</keyword>
<proteinExistence type="predicted"/>
<feature type="region of interest" description="Disordered" evidence="1">
    <location>
        <begin position="542"/>
        <end position="655"/>
    </location>
</feature>
<organism evidence="4 5">
    <name type="scientific">Burkholderia savannae</name>
    <dbReference type="NCBI Taxonomy" id="1637837"/>
    <lineage>
        <taxon>Bacteria</taxon>
        <taxon>Pseudomonadati</taxon>
        <taxon>Pseudomonadota</taxon>
        <taxon>Betaproteobacteria</taxon>
        <taxon>Burkholderiales</taxon>
        <taxon>Burkholderiaceae</taxon>
        <taxon>Burkholderia</taxon>
        <taxon>pseudomallei group</taxon>
    </lineage>
</organism>
<feature type="compositionally biased region" description="Basic and acidic residues" evidence="1">
    <location>
        <begin position="542"/>
        <end position="555"/>
    </location>
</feature>
<sequence length="1018" mass="108654">MTIELQTYWNVETLYYMFNGVASVMAGSGFTGMVKYVFIVSIALGMFAYFGKQLEMAKWFIHAFVFVSILNMPIARVAITDRTGLEPPRVVDHVPFALAAVAQANNLVFGSLTRWYETVFNVPDDLGLQSGDVAFGHRILKQVNSAIVREPGLRADLIQFIKECTLYDVKDGVITPQQLVGATDTWNTIFNNTSPARFVTYNTLTATPTTDVCTNVANVLKQRVNDAVTAGQRFYGKQAFTRANSDAIATGMFINAVGTSYDWILNNSSNASDAMKQAMFNNIWKEAGTELPALLNDPARVSEVSALAAAAQAAKQADGSNSALSLLGQETLPHMRNWIEAITYAIFPIVVILMIAVSTEGAKKIFAGYLMTMAWIGMWPVLFAVINHLSLLHLRYKARALELSAGVPFQLSDAFDATLSNEQAVIGYMVVLVPFIAAGIIKLGQGGFMTVSDRMFSGFASAGGSIGGAMENGDVGMGRTSMDTASVNSTSMNRYDSSVRLSGGGAVIGRGDGSIATMSSNGAVALSQLQNRMLTQMGVDQRFESSRNQEAHRTDITSSGDQMASRHSTSSSLSDVVGHDSTRGSYQQNGVNVSTTESGSHGGQYGRGESVGQSTRESSNFNTQTGAHDSVGMNLGVGRGRGGGGGGGGGGADPKEERRIVDAMKQSGASQQEIDHAVKNYRGSRGGGGAGGAAGAGGSVVSGGFGADSRKNYSASHNRNRDVTSQHGTDESARVQDSYNITGSRSAQGSAGQQSNQTDRHATEASYSNVDESSRVRDVSDRREYGTGDRFSRGESNSFSTHRDLMADPYLFEKVAARNGMTAMRFANQAEDRIMDMVQDYISEKGMVQQAQAMPQQTFAGEKLPTTKAELKHISDEERSELPSDAGAAHSKKIAQTGFGGTAPINVDTRAPGLIGAARGSVDAQLDPSRKGSMSERTSALDENVRAWASPDKALGEGRANPMNVVENMEGRDVKDYARKVVDKVTGGDGTADGEKLTDNMRRETAAEIPINRPGGKK</sequence>
<feature type="transmembrane region" description="Helical" evidence="2">
    <location>
        <begin position="341"/>
        <end position="359"/>
    </location>
</feature>
<feature type="transmembrane region" description="Helical" evidence="2">
    <location>
        <begin position="20"/>
        <end position="47"/>
    </location>
</feature>
<evidence type="ECO:0000256" key="1">
    <source>
        <dbReference type="SAM" id="MobiDB-lite"/>
    </source>
</evidence>
<feature type="compositionally biased region" description="Low complexity" evidence="1">
    <location>
        <begin position="743"/>
        <end position="757"/>
    </location>
</feature>
<dbReference type="Pfam" id="PF07916">
    <property type="entry name" value="TraG_N"/>
    <property type="match status" value="1"/>
</dbReference>
<reference evidence="4 5" key="1">
    <citation type="submission" date="2015-11" db="EMBL/GenBank/DDBJ databases">
        <authorList>
            <person name="Sahl J."/>
            <person name="Wagner D."/>
            <person name="Keim P."/>
        </authorList>
    </citation>
    <scope>NUCLEOTIDE SEQUENCE [LARGE SCALE GENOMIC DNA]</scope>
    <source>
        <strain evidence="4 5">BDU18</strain>
    </source>
</reference>
<evidence type="ECO:0000313" key="5">
    <source>
        <dbReference type="Proteomes" id="UP000070255"/>
    </source>
</evidence>
<feature type="compositionally biased region" description="Polar residues" evidence="1">
    <location>
        <begin position="556"/>
        <end position="574"/>
    </location>
</feature>
<evidence type="ECO:0000256" key="2">
    <source>
        <dbReference type="SAM" id="Phobius"/>
    </source>
</evidence>
<dbReference type="EMBL" id="LNJQ01000003">
    <property type="protein sequence ID" value="KWZ39588.1"/>
    <property type="molecule type" value="Genomic_DNA"/>
</dbReference>
<feature type="transmembrane region" description="Helical" evidence="2">
    <location>
        <begin position="425"/>
        <end position="444"/>
    </location>
</feature>
<gene>
    <name evidence="4" type="ORF">WS72_19130</name>
</gene>
<feature type="region of interest" description="Disordered" evidence="1">
    <location>
        <begin position="923"/>
        <end position="942"/>
    </location>
</feature>
<feature type="transmembrane region" description="Helical" evidence="2">
    <location>
        <begin position="59"/>
        <end position="79"/>
    </location>
</feature>
<dbReference type="InterPro" id="IPR012931">
    <property type="entry name" value="TraG_N_Proteobacteria"/>
</dbReference>
<feature type="compositionally biased region" description="Polar residues" evidence="1">
    <location>
        <begin position="611"/>
        <end position="627"/>
    </location>
</feature>
<feature type="compositionally biased region" description="Basic and acidic residues" evidence="1">
    <location>
        <begin position="928"/>
        <end position="942"/>
    </location>
</feature>
<dbReference type="Proteomes" id="UP000070255">
    <property type="component" value="Unassembled WGS sequence"/>
</dbReference>
<protein>
    <submittedName>
        <fullName evidence="4">Conjugal transfer protein TraG</fullName>
    </submittedName>
</protein>
<feature type="compositionally biased region" description="Basic and acidic residues" evidence="1">
    <location>
        <begin position="772"/>
        <end position="793"/>
    </location>
</feature>
<name>A0ABR5T8I2_9BURK</name>
<feature type="compositionally biased region" description="Basic and acidic residues" evidence="1">
    <location>
        <begin position="719"/>
        <end position="734"/>
    </location>
</feature>
<feature type="transmembrane region" description="Helical" evidence="2">
    <location>
        <begin position="366"/>
        <end position="386"/>
    </location>
</feature>
<keyword evidence="2" id="KW-0472">Membrane</keyword>
<feature type="region of interest" description="Disordered" evidence="1">
    <location>
        <begin position="711"/>
        <end position="800"/>
    </location>
</feature>
<feature type="compositionally biased region" description="Basic and acidic residues" evidence="1">
    <location>
        <begin position="993"/>
        <end position="1006"/>
    </location>
</feature>